<accession>A0ABT3IKJ4</accession>
<proteinExistence type="predicted"/>
<dbReference type="EMBL" id="JAPDNS010000001">
    <property type="protein sequence ID" value="MCW3484474.1"/>
    <property type="molecule type" value="Genomic_DNA"/>
</dbReference>
<dbReference type="RefSeq" id="WP_264730120.1">
    <property type="nucleotide sequence ID" value="NZ_JAPDNR010000001.1"/>
</dbReference>
<dbReference type="Proteomes" id="UP001207742">
    <property type="component" value="Unassembled WGS sequence"/>
</dbReference>
<gene>
    <name evidence="3" type="ORF">OL497_11255</name>
</gene>
<name>A0ABT3IKJ4_9BACT</name>
<evidence type="ECO:0000313" key="4">
    <source>
        <dbReference type="Proteomes" id="UP001207742"/>
    </source>
</evidence>
<evidence type="ECO:0000313" key="3">
    <source>
        <dbReference type="EMBL" id="MCW3484474.1"/>
    </source>
</evidence>
<feature type="signal peptide" evidence="2">
    <location>
        <begin position="1"/>
        <end position="24"/>
    </location>
</feature>
<keyword evidence="2" id="KW-0732">Signal</keyword>
<feature type="coiled-coil region" evidence="1">
    <location>
        <begin position="56"/>
        <end position="119"/>
    </location>
</feature>
<organism evidence="3 4">
    <name type="scientific">Chitinophaga nivalis</name>
    <dbReference type="NCBI Taxonomy" id="2991709"/>
    <lineage>
        <taxon>Bacteria</taxon>
        <taxon>Pseudomonadati</taxon>
        <taxon>Bacteroidota</taxon>
        <taxon>Chitinophagia</taxon>
        <taxon>Chitinophagales</taxon>
        <taxon>Chitinophagaceae</taxon>
        <taxon>Chitinophaga</taxon>
    </lineage>
</organism>
<evidence type="ECO:0008006" key="5">
    <source>
        <dbReference type="Google" id="ProtNLM"/>
    </source>
</evidence>
<feature type="chain" id="PRO_5045878782" description="DUF4142 domain-containing protein" evidence="2">
    <location>
        <begin position="25"/>
        <end position="194"/>
    </location>
</feature>
<reference evidence="3 4" key="1">
    <citation type="submission" date="2022-10" db="EMBL/GenBank/DDBJ databases">
        <title>Chitinophaga nivalis PC15 sp. nov., isolated from Pyeongchang county, South Korea.</title>
        <authorList>
            <person name="Trinh H.N."/>
        </authorList>
    </citation>
    <scope>NUCLEOTIDE SEQUENCE [LARGE SCALE GENOMIC DNA]</scope>
    <source>
        <strain evidence="3 4">PC14</strain>
    </source>
</reference>
<evidence type="ECO:0000256" key="2">
    <source>
        <dbReference type="SAM" id="SignalP"/>
    </source>
</evidence>
<keyword evidence="1" id="KW-0175">Coiled coil</keyword>
<keyword evidence="4" id="KW-1185">Reference proteome</keyword>
<evidence type="ECO:0000256" key="1">
    <source>
        <dbReference type="SAM" id="Coils"/>
    </source>
</evidence>
<comment type="caution">
    <text evidence="3">The sequence shown here is derived from an EMBL/GenBank/DDBJ whole genome shotgun (WGS) entry which is preliminary data.</text>
</comment>
<sequence length="194" mass="22339">MLIKGLSRVILLIACCFYASQAAAQSATVTDVTKGIFTWVKHLNNDVDKYATREKSAELNQHLTNLKQELNNYLKTRKSLSDSLLRNNIKPGKQSPEDLENVKLKMRNVMEQIRNINDLTNREIREEGDRLNDEIYDALFGEQSHYLSHLEAFLDGKDVTKKDLALDNSMGYDRLQSIMQQVSATQEKLDRKYK</sequence>
<protein>
    <recommendedName>
        <fullName evidence="5">DUF4142 domain-containing protein</fullName>
    </recommendedName>
</protein>